<dbReference type="InterPro" id="IPR015424">
    <property type="entry name" value="PyrdxlP-dep_Trfase"/>
</dbReference>
<dbReference type="Pfam" id="PF00550">
    <property type="entry name" value="PP-binding"/>
    <property type="match status" value="1"/>
</dbReference>
<feature type="compositionally biased region" description="Low complexity" evidence="6">
    <location>
        <begin position="186"/>
        <end position="223"/>
    </location>
</feature>
<dbReference type="Gene3D" id="1.10.1200.10">
    <property type="entry name" value="ACP-like"/>
    <property type="match status" value="1"/>
</dbReference>
<evidence type="ECO:0000256" key="2">
    <source>
        <dbReference type="ARBA" id="ARBA00001957"/>
    </source>
</evidence>
<reference evidence="8 9" key="1">
    <citation type="submission" date="2018-10" db="EMBL/GenBank/DDBJ databases">
        <title>Paraburkholderia sp. 7MK8-2, isolated from soil.</title>
        <authorList>
            <person name="Gao Z.-H."/>
            <person name="Qiu L.-H."/>
        </authorList>
    </citation>
    <scope>NUCLEOTIDE SEQUENCE [LARGE SCALE GENOMIC DNA]</scope>
    <source>
        <strain evidence="8 9">7MK8-2</strain>
    </source>
</reference>
<keyword evidence="8" id="KW-0808">Transferase</keyword>
<name>A0A494XCJ9_9BURK</name>
<dbReference type="SMART" id="SM00823">
    <property type="entry name" value="PKS_PP"/>
    <property type="match status" value="1"/>
</dbReference>
<dbReference type="OrthoDB" id="9778690at2"/>
<dbReference type="RefSeq" id="WP_121280688.1">
    <property type="nucleotide sequence ID" value="NZ_RBZV01000010.1"/>
</dbReference>
<dbReference type="SUPFAM" id="SSF47336">
    <property type="entry name" value="ACP-like"/>
    <property type="match status" value="1"/>
</dbReference>
<accession>A0A494XCJ9</accession>
<evidence type="ECO:0000256" key="4">
    <source>
        <dbReference type="ARBA" id="ARBA00022553"/>
    </source>
</evidence>
<keyword evidence="4" id="KW-0597">Phosphoprotein</keyword>
<proteinExistence type="predicted"/>
<feature type="domain" description="Carrier" evidence="7">
    <location>
        <begin position="4"/>
        <end position="86"/>
    </location>
</feature>
<dbReference type="InterPro" id="IPR005814">
    <property type="entry name" value="Aminotrans_3"/>
</dbReference>
<evidence type="ECO:0000313" key="8">
    <source>
        <dbReference type="EMBL" id="RKP45283.1"/>
    </source>
</evidence>
<dbReference type="InterPro" id="IPR001242">
    <property type="entry name" value="Condensation_dom"/>
</dbReference>
<dbReference type="InterPro" id="IPR023213">
    <property type="entry name" value="CAT-like_dom_sf"/>
</dbReference>
<dbReference type="Proteomes" id="UP000280434">
    <property type="component" value="Unassembled WGS sequence"/>
</dbReference>
<dbReference type="PANTHER" id="PTHR43713">
    <property type="entry name" value="GLUTAMATE-1-SEMIALDEHYDE 2,1-AMINOMUTASE"/>
    <property type="match status" value="1"/>
</dbReference>
<feature type="region of interest" description="Disordered" evidence="6">
    <location>
        <begin position="173"/>
        <end position="223"/>
    </location>
</feature>
<comment type="cofactor">
    <cofactor evidence="2">
        <name>pantetheine 4'-phosphate</name>
        <dbReference type="ChEBI" id="CHEBI:47942"/>
    </cofactor>
</comment>
<keyword evidence="5" id="KW-0663">Pyridoxal phosphate</keyword>
<dbReference type="Gene3D" id="3.30.559.30">
    <property type="entry name" value="Nonribosomal peptide synthetase, condensation domain"/>
    <property type="match status" value="1"/>
</dbReference>
<dbReference type="GO" id="GO:0030170">
    <property type="term" value="F:pyridoxal phosphate binding"/>
    <property type="evidence" value="ECO:0007669"/>
    <property type="project" value="InterPro"/>
</dbReference>
<keyword evidence="8" id="KW-0032">Aminotransferase</keyword>
<dbReference type="InterPro" id="IPR036736">
    <property type="entry name" value="ACP-like_sf"/>
</dbReference>
<evidence type="ECO:0000256" key="1">
    <source>
        <dbReference type="ARBA" id="ARBA00001933"/>
    </source>
</evidence>
<sequence>MADFASNDIVGKIVEHIVRELAHSLRQAPHDLDPERLFVDMGADSLILAETLQDINRRYKVSLSVGEMYESVNTIAKVAQYIFEHGQYEPVLRAVLAPVDVAAPVVRAQTQAPRAHTEFQAHQMPLTPAPAPLPAALPSGLALADASTVEDIVRRQLELMERQLALLGAAPSEIGQDQSPAQAHTPMPAQQPVDAAPASVAAKPAGHPTPAAPSESSSSTDRFSAFSVRLEADQRKDDTRKLAHIEALTERHNARTSTSKRMAQTYRRVLADNRVSAGFRPLLKELVYPVLAETAEGAHLVDVDGNRYIDFTMGFGVHLFGHAPSFVVERVRAQIERGMAIGPQSPMAGRVAELIAEFTGHERVVFCNSGTEATMTAVRLARLAAGRDKLVVFKNSYHGSFDAFLARSAAQGATRPASPGTPESLVADTIVLDYCEPSSLDYLEAHADEIGVVMVEPVQSRAPSMRPGPFLAKLRELTRAHGIVLVFDEVISGFRCARGGAQEYFGVRADMCTYGKVAGGGMPIGLVAGSAACMDGIDGGWWQFGDDSYPAKPTIFFAGTFSKHPLTMAASLAVLDYLKDADLSLYERLNEATRVLAERLIAVFEEAGVDVTIEQFSSLFRFTSKGNLDLFFYHLLANGIYIWEGRNCFVSTAHTPADLDRLVDTVRDICKTLAPLGLVPVREQRSAETSAATGKADPQPHTLKQPQQQRRSRLPLSDAQQRFFALEGARPEGRIANNVCFGFRFDEPVDAERLAAAVEATIGAHDALGARIDLASASQTLGKAHDLTVERIAHDETLSAERAVELAESEQARPLELENGQNVRVTLHTFADAHALLVISLHHLACDGWSLGVLLKEIGLRFNGEPVLPSSSYADWIAQEDEYRASDRYVADQAYWRSAIEQVAAYRTAHVTAPVQHDDRVAPRPGARASVTFDAALSTAIAARAKRSGTTTFTWLLTCMQLFLSRVYRGRSPVVALPFGNRTSKLRDLVGNCVNLPVLVPMHGEGLVFDDVLAATRTAMSELMNHSRFPYHELCELYRAQTAQQGERPAEITFNVEPLTDMPAFGTAVPELVAPVNHWIEFDLMFNVFMLPGGMRIELDYNAERFTAQESYGWLYLLAKVIENEANAAQPSALTA</sequence>
<dbReference type="Gene3D" id="3.30.559.10">
    <property type="entry name" value="Chloramphenicol acetyltransferase-like domain"/>
    <property type="match status" value="1"/>
</dbReference>
<keyword evidence="3" id="KW-0596">Phosphopantetheine</keyword>
<evidence type="ECO:0000259" key="7">
    <source>
        <dbReference type="PROSITE" id="PS50075"/>
    </source>
</evidence>
<gene>
    <name evidence="8" type="ORF">D7S89_20905</name>
</gene>
<dbReference type="EMBL" id="RBZV01000010">
    <property type="protein sequence ID" value="RKP45283.1"/>
    <property type="molecule type" value="Genomic_DNA"/>
</dbReference>
<dbReference type="PROSITE" id="PS00012">
    <property type="entry name" value="PHOSPHOPANTETHEINE"/>
    <property type="match status" value="1"/>
</dbReference>
<dbReference type="PROSITE" id="PS50075">
    <property type="entry name" value="CARRIER"/>
    <property type="match status" value="1"/>
</dbReference>
<dbReference type="PANTHER" id="PTHR43713:SF3">
    <property type="entry name" value="GLUTAMATE-1-SEMIALDEHYDE 2,1-AMINOMUTASE 1, CHLOROPLASTIC-RELATED"/>
    <property type="match status" value="1"/>
</dbReference>
<feature type="compositionally biased region" description="Low complexity" evidence="6">
    <location>
        <begin position="705"/>
        <end position="714"/>
    </location>
</feature>
<evidence type="ECO:0000313" key="9">
    <source>
        <dbReference type="Proteomes" id="UP000280434"/>
    </source>
</evidence>
<dbReference type="InterPro" id="IPR015422">
    <property type="entry name" value="PyrdxlP-dep_Trfase_small"/>
</dbReference>
<dbReference type="Pfam" id="PF00668">
    <property type="entry name" value="Condensation"/>
    <property type="match status" value="1"/>
</dbReference>
<dbReference type="Pfam" id="PF00202">
    <property type="entry name" value="Aminotran_3"/>
    <property type="match status" value="1"/>
</dbReference>
<evidence type="ECO:0000256" key="5">
    <source>
        <dbReference type="ARBA" id="ARBA00022898"/>
    </source>
</evidence>
<feature type="region of interest" description="Disordered" evidence="6">
    <location>
        <begin position="687"/>
        <end position="714"/>
    </location>
</feature>
<dbReference type="Gene3D" id="3.90.1150.10">
    <property type="entry name" value="Aspartate Aminotransferase, domain 1"/>
    <property type="match status" value="1"/>
</dbReference>
<dbReference type="GO" id="GO:0008483">
    <property type="term" value="F:transaminase activity"/>
    <property type="evidence" value="ECO:0007669"/>
    <property type="project" value="UniProtKB-KW"/>
</dbReference>
<dbReference type="Gene3D" id="3.40.640.10">
    <property type="entry name" value="Type I PLP-dependent aspartate aminotransferase-like (Major domain)"/>
    <property type="match status" value="1"/>
</dbReference>
<evidence type="ECO:0000256" key="3">
    <source>
        <dbReference type="ARBA" id="ARBA00022450"/>
    </source>
</evidence>
<dbReference type="InterPro" id="IPR015421">
    <property type="entry name" value="PyrdxlP-dep_Trfase_major"/>
</dbReference>
<keyword evidence="9" id="KW-1185">Reference proteome</keyword>
<dbReference type="InterPro" id="IPR009081">
    <property type="entry name" value="PP-bd_ACP"/>
</dbReference>
<protein>
    <submittedName>
        <fullName evidence="8">Aminotransferase class III-fold pyridoxal phosphate-dependent enzyme</fullName>
    </submittedName>
</protein>
<comment type="cofactor">
    <cofactor evidence="1">
        <name>pyridoxal 5'-phosphate</name>
        <dbReference type="ChEBI" id="CHEBI:597326"/>
    </cofactor>
</comment>
<organism evidence="8 9">
    <name type="scientific">Trinickia fusca</name>
    <dbReference type="NCBI Taxonomy" id="2419777"/>
    <lineage>
        <taxon>Bacteria</taxon>
        <taxon>Pseudomonadati</taxon>
        <taxon>Pseudomonadota</taxon>
        <taxon>Betaproteobacteria</taxon>
        <taxon>Burkholderiales</taxon>
        <taxon>Burkholderiaceae</taxon>
        <taxon>Trinickia</taxon>
    </lineage>
</organism>
<dbReference type="InterPro" id="IPR020806">
    <property type="entry name" value="PKS_PP-bd"/>
</dbReference>
<dbReference type="InterPro" id="IPR006162">
    <property type="entry name" value="Ppantetheine_attach_site"/>
</dbReference>
<dbReference type="GO" id="GO:0031177">
    <property type="term" value="F:phosphopantetheine binding"/>
    <property type="evidence" value="ECO:0007669"/>
    <property type="project" value="InterPro"/>
</dbReference>
<dbReference type="SUPFAM" id="SSF52777">
    <property type="entry name" value="CoA-dependent acyltransferases"/>
    <property type="match status" value="2"/>
</dbReference>
<dbReference type="SUPFAM" id="SSF53383">
    <property type="entry name" value="PLP-dependent transferases"/>
    <property type="match status" value="1"/>
</dbReference>
<comment type="caution">
    <text evidence="8">The sequence shown here is derived from an EMBL/GenBank/DDBJ whole genome shotgun (WGS) entry which is preliminary data.</text>
</comment>
<dbReference type="SMART" id="SM01294">
    <property type="entry name" value="PKS_PP_betabranch"/>
    <property type="match status" value="1"/>
</dbReference>
<dbReference type="AlphaFoldDB" id="A0A494XCJ9"/>
<evidence type="ECO:0000256" key="6">
    <source>
        <dbReference type="SAM" id="MobiDB-lite"/>
    </source>
</evidence>
<dbReference type="CDD" id="cd00610">
    <property type="entry name" value="OAT_like"/>
    <property type="match status" value="1"/>
</dbReference>